<keyword evidence="3" id="KW-1185">Reference proteome</keyword>
<evidence type="ECO:0000313" key="3">
    <source>
        <dbReference type="Proteomes" id="UP000238375"/>
    </source>
</evidence>
<dbReference type="Pfam" id="PF13561">
    <property type="entry name" value="adh_short_C2"/>
    <property type="match status" value="1"/>
</dbReference>
<accession>A0A2T0RPY2</accession>
<comment type="similarity">
    <text evidence="1">Belongs to the short-chain dehydrogenases/reductases (SDR) family.</text>
</comment>
<comment type="caution">
    <text evidence="2">The sequence shown here is derived from an EMBL/GenBank/DDBJ whole genome shotgun (WGS) entry which is preliminary data.</text>
</comment>
<proteinExistence type="inferred from homology"/>
<evidence type="ECO:0000313" key="2">
    <source>
        <dbReference type="EMBL" id="PRY23254.1"/>
    </source>
</evidence>
<dbReference type="EMBL" id="PVTE01000042">
    <property type="protein sequence ID" value="PRY23254.1"/>
    <property type="molecule type" value="Genomic_DNA"/>
</dbReference>
<gene>
    <name evidence="2" type="ORF">CLV58_14211</name>
</gene>
<dbReference type="InterPro" id="IPR002347">
    <property type="entry name" value="SDR_fam"/>
</dbReference>
<name>A0A2T0RPY2_9BACT</name>
<dbReference type="PRINTS" id="PR00081">
    <property type="entry name" value="GDHRDH"/>
</dbReference>
<dbReference type="Gene3D" id="3.40.50.720">
    <property type="entry name" value="NAD(P)-binding Rossmann-like Domain"/>
    <property type="match status" value="1"/>
</dbReference>
<dbReference type="OrthoDB" id="9804774at2"/>
<dbReference type="InterPro" id="IPR050259">
    <property type="entry name" value="SDR"/>
</dbReference>
<dbReference type="AlphaFoldDB" id="A0A2T0RPY2"/>
<sequence length="262" mass="27409">MNLDLTGKTALVCGSTQGIGRASAVELAKLGATVVLMARNEESLWQTLTTLDTGKGQTHRYIVADFGQEGAVAQAIQQHLASYPDMHILINNTGGPAGGALIEATADAFIQTFHNHLLNNQALVQAVLPAMKQAGYGRIVNIISTSVKQPIVGLGVSNTIRGAVAQWSKTLSLEIAPFGVTVNNVLPGYTQTARLDSVIRMRATSSGKSEDEVAETMQRDIPTGRFVTAEEVAAAVAFLCTPAAASINGINLPVDGGRTGSL</sequence>
<dbReference type="InterPro" id="IPR036291">
    <property type="entry name" value="NAD(P)-bd_dom_sf"/>
</dbReference>
<dbReference type="PANTHER" id="PTHR42879:SF6">
    <property type="entry name" value="NADPH-DEPENDENT REDUCTASE BACG"/>
    <property type="match status" value="1"/>
</dbReference>
<reference evidence="2 3" key="1">
    <citation type="submission" date="2018-03" db="EMBL/GenBank/DDBJ databases">
        <title>Genomic Encyclopedia of Archaeal and Bacterial Type Strains, Phase II (KMG-II): from individual species to whole genera.</title>
        <authorList>
            <person name="Goeker M."/>
        </authorList>
    </citation>
    <scope>NUCLEOTIDE SEQUENCE [LARGE SCALE GENOMIC DNA]</scope>
    <source>
        <strain evidence="2 3">DSM 28354</strain>
    </source>
</reference>
<protein>
    <submittedName>
        <fullName evidence="2">3-oxoacyl-[acyl-carrier protein] reductase</fullName>
    </submittedName>
</protein>
<dbReference type="Proteomes" id="UP000238375">
    <property type="component" value="Unassembled WGS sequence"/>
</dbReference>
<dbReference type="RefSeq" id="WP_106140837.1">
    <property type="nucleotide sequence ID" value="NZ_PVTE01000042.1"/>
</dbReference>
<organism evidence="2 3">
    <name type="scientific">Spirosoma oryzae</name>
    <dbReference type="NCBI Taxonomy" id="1469603"/>
    <lineage>
        <taxon>Bacteria</taxon>
        <taxon>Pseudomonadati</taxon>
        <taxon>Bacteroidota</taxon>
        <taxon>Cytophagia</taxon>
        <taxon>Cytophagales</taxon>
        <taxon>Cytophagaceae</taxon>
        <taxon>Spirosoma</taxon>
    </lineage>
</organism>
<dbReference type="SUPFAM" id="SSF51735">
    <property type="entry name" value="NAD(P)-binding Rossmann-fold domains"/>
    <property type="match status" value="1"/>
</dbReference>
<dbReference type="PANTHER" id="PTHR42879">
    <property type="entry name" value="3-OXOACYL-(ACYL-CARRIER-PROTEIN) REDUCTASE"/>
    <property type="match status" value="1"/>
</dbReference>
<evidence type="ECO:0000256" key="1">
    <source>
        <dbReference type="ARBA" id="ARBA00006484"/>
    </source>
</evidence>